<comment type="subcellular location">
    <subcellularLocation>
        <location evidence="1">Cytoplasm</location>
        <location evidence="1">Cytoskeleton</location>
        <location evidence="1">Cilium axoneme</location>
    </subcellularLocation>
</comment>
<organism evidence="4 5">
    <name type="scientific">Edaphochlamys debaryana</name>
    <dbReference type="NCBI Taxonomy" id="47281"/>
    <lineage>
        <taxon>Eukaryota</taxon>
        <taxon>Viridiplantae</taxon>
        <taxon>Chlorophyta</taxon>
        <taxon>core chlorophytes</taxon>
        <taxon>Chlorophyceae</taxon>
        <taxon>CS clade</taxon>
        <taxon>Chlamydomonadales</taxon>
        <taxon>Chlamydomonadales incertae sedis</taxon>
        <taxon>Edaphochlamys</taxon>
    </lineage>
</organism>
<dbReference type="Proteomes" id="UP000612055">
    <property type="component" value="Unassembled WGS sequence"/>
</dbReference>
<feature type="region of interest" description="Disordered" evidence="2">
    <location>
        <begin position="241"/>
        <end position="285"/>
    </location>
</feature>
<dbReference type="InterPro" id="IPR006553">
    <property type="entry name" value="Leu-rich_rpt_Cys-con_subtyp"/>
</dbReference>
<dbReference type="SMART" id="SM00367">
    <property type="entry name" value="LRR_CC"/>
    <property type="match status" value="5"/>
</dbReference>
<protein>
    <recommendedName>
        <fullName evidence="3">F-box domain-containing protein</fullName>
    </recommendedName>
</protein>
<dbReference type="PANTHER" id="PTHR13318:SF190">
    <property type="entry name" value="PARTNER OF PAIRED, ISOFORM B"/>
    <property type="match status" value="1"/>
</dbReference>
<name>A0A835XLE7_9CHLO</name>
<dbReference type="PANTHER" id="PTHR13318">
    <property type="entry name" value="PARTNER OF PAIRED, ISOFORM B-RELATED"/>
    <property type="match status" value="1"/>
</dbReference>
<proteinExistence type="predicted"/>
<accession>A0A835XLE7</accession>
<evidence type="ECO:0000313" key="5">
    <source>
        <dbReference type="Proteomes" id="UP000612055"/>
    </source>
</evidence>
<feature type="domain" description="F-box" evidence="3">
    <location>
        <begin position="24"/>
        <end position="64"/>
    </location>
</feature>
<sequence>MASRVAGPATAPEQDTSGARLLELPAGVWELVIGRLQAHHRAALRGVCQRFRSLVNSMVTKIKLDPTHSEDALQWRLHSRFSRLEHIEVIKPSEVDCFTDTTFAQLALKDLSRLSGLSSLNLEHCTQLSVAGVAALALACPGVSRLVIPQVCQLCMSDAMLLVLARLPELGRLRVMCCKHCNEVALAYLSDLRRLTALELEDYGQALRQVTQLTALTSLRSIMVWSDYNLDVADHINAAAGGAGGHPQGAHPHPPPHPLQGGHPGAGGPLHGPLQLGGGGGVVGAHAHHPPLLGGLGLGAGGAGGGAGGGGGLPELPPNPIAAAAEVAAMAVAQLNLLHGPGGGGGAGGGAGGGEAGGGGEGGAAGPGPGPGGPGGGLNADVAFVHQLQLTEQVLTNIFAGRAALLDWVTGLTQLTHVDIQRVDISGSELQRFAALPSLVHLGVGDLNLLEGGADSAVDPLRPLPSVTKLVSHNITAEAALRTTFPALRALSCDSADSGLAHIAELRGLVNLFLWTSPSDSITDAGLASLSGLRALETFRLEGSDTVSDGGWVRFAEAHSGLTRIDLVKCPGVTDIGFILSLRQLSRLARITFLECPGIDTRTLAALLAFCPALEHVELQDCPAVTLAALRSLLGSVPRPDLNVVYRKGGASRVLHGSG</sequence>
<gene>
    <name evidence="4" type="ORF">HYH03_016329</name>
</gene>
<dbReference type="GO" id="GO:0019005">
    <property type="term" value="C:SCF ubiquitin ligase complex"/>
    <property type="evidence" value="ECO:0007669"/>
    <property type="project" value="TreeGrafter"/>
</dbReference>
<evidence type="ECO:0000256" key="1">
    <source>
        <dbReference type="ARBA" id="ARBA00004430"/>
    </source>
</evidence>
<dbReference type="Gene3D" id="3.80.10.10">
    <property type="entry name" value="Ribonuclease Inhibitor"/>
    <property type="match status" value="2"/>
</dbReference>
<dbReference type="Pfam" id="PF00646">
    <property type="entry name" value="F-box"/>
    <property type="match status" value="1"/>
</dbReference>
<dbReference type="SUPFAM" id="SSF52047">
    <property type="entry name" value="RNI-like"/>
    <property type="match status" value="2"/>
</dbReference>
<dbReference type="InterPro" id="IPR001810">
    <property type="entry name" value="F-box_dom"/>
</dbReference>
<dbReference type="InterPro" id="IPR032675">
    <property type="entry name" value="LRR_dom_sf"/>
</dbReference>
<dbReference type="AlphaFoldDB" id="A0A835XLE7"/>
<comment type="caution">
    <text evidence="4">The sequence shown here is derived from an EMBL/GenBank/DDBJ whole genome shotgun (WGS) entry which is preliminary data.</text>
</comment>
<reference evidence="4" key="1">
    <citation type="journal article" date="2020" name="bioRxiv">
        <title>Comparative genomics of Chlamydomonas.</title>
        <authorList>
            <person name="Craig R.J."/>
            <person name="Hasan A.R."/>
            <person name="Ness R.W."/>
            <person name="Keightley P.D."/>
        </authorList>
    </citation>
    <scope>NUCLEOTIDE SEQUENCE</scope>
    <source>
        <strain evidence="4">CCAP 11/70</strain>
    </source>
</reference>
<feature type="region of interest" description="Disordered" evidence="2">
    <location>
        <begin position="345"/>
        <end position="377"/>
    </location>
</feature>
<dbReference type="GO" id="GO:0005930">
    <property type="term" value="C:axoneme"/>
    <property type="evidence" value="ECO:0007669"/>
    <property type="project" value="UniProtKB-SubCell"/>
</dbReference>
<feature type="compositionally biased region" description="Gly residues" evidence="2">
    <location>
        <begin position="262"/>
        <end position="283"/>
    </location>
</feature>
<keyword evidence="5" id="KW-1185">Reference proteome</keyword>
<dbReference type="GO" id="GO:0031146">
    <property type="term" value="P:SCF-dependent proteasomal ubiquitin-dependent protein catabolic process"/>
    <property type="evidence" value="ECO:0007669"/>
    <property type="project" value="TreeGrafter"/>
</dbReference>
<dbReference type="EMBL" id="JAEHOE010000139">
    <property type="protein sequence ID" value="KAG2484943.1"/>
    <property type="molecule type" value="Genomic_DNA"/>
</dbReference>
<dbReference type="OrthoDB" id="550575at2759"/>
<evidence type="ECO:0000259" key="3">
    <source>
        <dbReference type="SMART" id="SM00256"/>
    </source>
</evidence>
<evidence type="ECO:0000256" key="2">
    <source>
        <dbReference type="SAM" id="MobiDB-lite"/>
    </source>
</evidence>
<evidence type="ECO:0000313" key="4">
    <source>
        <dbReference type="EMBL" id="KAG2484943.1"/>
    </source>
</evidence>
<dbReference type="SMART" id="SM00256">
    <property type="entry name" value="FBOX"/>
    <property type="match status" value="1"/>
</dbReference>